<feature type="domain" description="JmjC" evidence="14">
    <location>
        <begin position="354"/>
        <end position="492"/>
    </location>
</feature>
<feature type="compositionally biased region" description="Polar residues" evidence="13">
    <location>
        <begin position="84"/>
        <end position="107"/>
    </location>
</feature>
<keyword evidence="5" id="KW-0156">Chromatin regulator</keyword>
<comment type="subcellular location">
    <subcellularLocation>
        <location evidence="1 12">Nucleus</location>
    </subcellularLocation>
</comment>
<feature type="compositionally biased region" description="Acidic residues" evidence="13">
    <location>
        <begin position="698"/>
        <end position="710"/>
    </location>
</feature>
<name>A0A433T8D4_ELYCH</name>
<dbReference type="FunFam" id="3.90.930.40:FF:000001">
    <property type="entry name" value="ribosomal oxygenase 1 isoform X1"/>
    <property type="match status" value="1"/>
</dbReference>
<dbReference type="PROSITE" id="PS51184">
    <property type="entry name" value="JMJC"/>
    <property type="match status" value="1"/>
</dbReference>
<keyword evidence="6 12" id="KW-0223">Dioxygenase</keyword>
<evidence type="ECO:0000313" key="16">
    <source>
        <dbReference type="Proteomes" id="UP000271974"/>
    </source>
</evidence>
<comment type="cofactor">
    <cofactor evidence="12">
        <name>Fe(2+)</name>
        <dbReference type="ChEBI" id="CHEBI:29033"/>
    </cofactor>
    <text evidence="12">Binds 1 Fe(2+) ion per subunit.</text>
</comment>
<dbReference type="Gene3D" id="1.10.10.1500">
    <property type="entry name" value="JmjC domain-containing ribosomal oxygenase (ROX), dimer domain"/>
    <property type="match status" value="1"/>
</dbReference>
<keyword evidence="4 12" id="KW-0479">Metal-binding</keyword>
<evidence type="ECO:0000256" key="5">
    <source>
        <dbReference type="ARBA" id="ARBA00022853"/>
    </source>
</evidence>
<evidence type="ECO:0000256" key="9">
    <source>
        <dbReference type="ARBA" id="ARBA00023015"/>
    </source>
</evidence>
<dbReference type="PANTHER" id="PTHR13096">
    <property type="entry name" value="MINA53 MYC INDUCED NUCLEAR ANTIGEN"/>
    <property type="match status" value="1"/>
</dbReference>
<feature type="region of interest" description="Disordered" evidence="13">
    <location>
        <begin position="690"/>
        <end position="710"/>
    </location>
</feature>
<dbReference type="InterPro" id="IPR003347">
    <property type="entry name" value="JmjC_dom"/>
</dbReference>
<keyword evidence="11 12" id="KW-0539">Nucleus</keyword>
<dbReference type="GO" id="GO:0005730">
    <property type="term" value="C:nucleolus"/>
    <property type="evidence" value="ECO:0007669"/>
    <property type="project" value="TreeGrafter"/>
</dbReference>
<feature type="compositionally biased region" description="Basic and acidic residues" evidence="13">
    <location>
        <begin position="112"/>
        <end position="126"/>
    </location>
</feature>
<dbReference type="InterPro" id="IPR049043">
    <property type="entry name" value="WHD_RIOX1"/>
</dbReference>
<dbReference type="Pfam" id="PF21233">
    <property type="entry name" value="WHD_RIOX1"/>
    <property type="match status" value="1"/>
</dbReference>
<evidence type="ECO:0000256" key="2">
    <source>
        <dbReference type="ARBA" id="ARBA00010309"/>
    </source>
</evidence>
<dbReference type="OrthoDB" id="425950at2759"/>
<reference evidence="15 16" key="1">
    <citation type="submission" date="2019-01" db="EMBL/GenBank/DDBJ databases">
        <title>A draft genome assembly of the solar-powered sea slug Elysia chlorotica.</title>
        <authorList>
            <person name="Cai H."/>
            <person name="Li Q."/>
            <person name="Fang X."/>
            <person name="Li J."/>
            <person name="Curtis N.E."/>
            <person name="Altenburger A."/>
            <person name="Shibata T."/>
            <person name="Feng M."/>
            <person name="Maeda T."/>
            <person name="Schwartz J.A."/>
            <person name="Shigenobu S."/>
            <person name="Lundholm N."/>
            <person name="Nishiyama T."/>
            <person name="Yang H."/>
            <person name="Hasebe M."/>
            <person name="Li S."/>
            <person name="Pierce S.K."/>
            <person name="Wang J."/>
        </authorList>
    </citation>
    <scope>NUCLEOTIDE SEQUENCE [LARGE SCALE GENOMIC DNA]</scope>
    <source>
        <strain evidence="15">EC2010</strain>
        <tissue evidence="15">Whole organism of an adult</tissue>
    </source>
</reference>
<evidence type="ECO:0000256" key="1">
    <source>
        <dbReference type="ARBA" id="ARBA00004123"/>
    </source>
</evidence>
<dbReference type="FunFam" id="1.10.10.1500:FF:000001">
    <property type="entry name" value="ribosomal oxygenase 1 isoform X1"/>
    <property type="match status" value="1"/>
</dbReference>
<dbReference type="PANTHER" id="PTHR13096:SF8">
    <property type="entry name" value="RIBOSOMAL OXYGENASE 1"/>
    <property type="match status" value="1"/>
</dbReference>
<evidence type="ECO:0000313" key="15">
    <source>
        <dbReference type="EMBL" id="RUS77770.1"/>
    </source>
</evidence>
<keyword evidence="3" id="KW-0678">Repressor</keyword>
<evidence type="ECO:0000259" key="14">
    <source>
        <dbReference type="PROSITE" id="PS51184"/>
    </source>
</evidence>
<organism evidence="15 16">
    <name type="scientific">Elysia chlorotica</name>
    <name type="common">Eastern emerald elysia</name>
    <name type="synonym">Sea slug</name>
    <dbReference type="NCBI Taxonomy" id="188477"/>
    <lineage>
        <taxon>Eukaryota</taxon>
        <taxon>Metazoa</taxon>
        <taxon>Spiralia</taxon>
        <taxon>Lophotrochozoa</taxon>
        <taxon>Mollusca</taxon>
        <taxon>Gastropoda</taxon>
        <taxon>Heterobranchia</taxon>
        <taxon>Euthyneura</taxon>
        <taxon>Panpulmonata</taxon>
        <taxon>Sacoglossa</taxon>
        <taxon>Placobranchoidea</taxon>
        <taxon>Plakobranchidae</taxon>
        <taxon>Elysia</taxon>
    </lineage>
</organism>
<dbReference type="Proteomes" id="UP000271974">
    <property type="component" value="Unassembled WGS sequence"/>
</dbReference>
<dbReference type="GO" id="GO:0032453">
    <property type="term" value="F:histone H3K4 demethylase activity"/>
    <property type="evidence" value="ECO:0007669"/>
    <property type="project" value="TreeGrafter"/>
</dbReference>
<dbReference type="EC" id="1.14.11.-" evidence="12"/>
<feature type="compositionally biased region" description="Polar residues" evidence="13">
    <location>
        <begin position="180"/>
        <end position="200"/>
    </location>
</feature>
<keyword evidence="16" id="KW-1185">Reference proteome</keyword>
<sequence>MKRVSAFAVFHSKKKSTDDHVIQRPPAGADAGSKNLAPLRRAHSSQSMERGGKQRDPGSASKGKRFLNALKPGSIRESIRMSGKKQQAPSLTSLNSETPFTGFNQISLVGPKRSEGEPVKARKKILESNPSPKLTPVTRKSLKDKKSDKAMRETPVLSRKAVQNSITSLTSKSPKKPALKTSQSLTNTNEKVPARSSSAGRASKNEKRRKESESSSASDHPKKRKTDIGDLVSKIEKVQTVGASELPYMYDSTEEARKLFECMIHPVTPHRFFSELWEKKPLLVKRHTPDYNRGWFSTAEFDKMLRQENIQWGVNLDATSFQNDKRETHNQTGRAHAPVVWDMYQAGCSMRLLNPQTYSRNVWKVLSVLQEYFGCCVGANIYLTPPGTQGFAPHFDDIEAFILQLEGKKHWRLYSPRNDDEVLPRFSSGNFSQSEFGEPILDTVLEAGDLLYFPRGTIHQGDATDEHSLHITVSCYQLNTWGDLLMKLLPSAIEMAIEENPAFRVGLPRNFLNYMGIVHSEKDLPERTEFVGKLQTMIGTLMESLPVDAACDQMGKQLMVDSMPPVLSEVEKLCSVHAAGERWDPDLKRVLGVSELQPETTIKLIRRGCLRLLTEEDKVRVYYNVENARVYRSAGPNYIEITAEMAPAVEFLINTYPEYTSIESLPLENVTDQINVASLLYEKGLLITGEPLQPTYDEPGEDSDDTDEQL</sequence>
<dbReference type="Pfam" id="PF08007">
    <property type="entry name" value="JmjC_2"/>
    <property type="match status" value="1"/>
</dbReference>
<evidence type="ECO:0000256" key="4">
    <source>
        <dbReference type="ARBA" id="ARBA00022723"/>
    </source>
</evidence>
<dbReference type="GO" id="GO:0005506">
    <property type="term" value="F:iron ion binding"/>
    <property type="evidence" value="ECO:0007669"/>
    <property type="project" value="UniProtKB-UniRule"/>
</dbReference>
<dbReference type="EMBL" id="RQTK01000554">
    <property type="protein sequence ID" value="RUS77770.1"/>
    <property type="molecule type" value="Genomic_DNA"/>
</dbReference>
<evidence type="ECO:0000256" key="3">
    <source>
        <dbReference type="ARBA" id="ARBA00022491"/>
    </source>
</evidence>
<keyword evidence="8 12" id="KW-0408">Iron</keyword>
<dbReference type="STRING" id="188477.A0A433T8D4"/>
<protein>
    <recommendedName>
        <fullName evidence="12">Bifunctional lysine-specific demethylase and histidyl-hydroxylase</fullName>
        <ecNumber evidence="12">1.14.11.-</ecNumber>
    </recommendedName>
</protein>
<evidence type="ECO:0000256" key="10">
    <source>
        <dbReference type="ARBA" id="ARBA00023163"/>
    </source>
</evidence>
<dbReference type="SUPFAM" id="SSF51197">
    <property type="entry name" value="Clavaminate synthase-like"/>
    <property type="match status" value="1"/>
</dbReference>
<comment type="function">
    <text evidence="12">Oxygenase that can act as both a histone lysine demethylase and a ribosomal histidine hydroxylase.</text>
</comment>
<dbReference type="Gene3D" id="2.60.120.650">
    <property type="entry name" value="Cupin"/>
    <property type="match status" value="1"/>
</dbReference>
<feature type="compositionally biased region" description="Basic and acidic residues" evidence="13">
    <location>
        <begin position="203"/>
        <end position="213"/>
    </location>
</feature>
<dbReference type="AlphaFoldDB" id="A0A433T8D4"/>
<keyword evidence="7 12" id="KW-0560">Oxidoreductase</keyword>
<proteinExistence type="inferred from homology"/>
<dbReference type="FunFam" id="2.60.120.650:FF:000013">
    <property type="entry name" value="Ribosomal oxygenase 1"/>
    <property type="match status" value="1"/>
</dbReference>
<evidence type="ECO:0000256" key="12">
    <source>
        <dbReference type="RuleBase" id="RU366061"/>
    </source>
</evidence>
<keyword evidence="9 12" id="KW-0805">Transcription regulation</keyword>
<evidence type="ECO:0000256" key="8">
    <source>
        <dbReference type="ARBA" id="ARBA00023004"/>
    </source>
</evidence>
<comment type="similarity">
    <text evidence="2">Belongs to the ROX family. NO66 subfamily.</text>
</comment>
<dbReference type="GO" id="GO:0051864">
    <property type="term" value="F:histone H3K36 demethylase activity"/>
    <property type="evidence" value="ECO:0007669"/>
    <property type="project" value="TreeGrafter"/>
</dbReference>
<gene>
    <name evidence="15" type="ORF">EGW08_014475</name>
</gene>
<evidence type="ECO:0000256" key="13">
    <source>
        <dbReference type="SAM" id="MobiDB-lite"/>
    </source>
</evidence>
<evidence type="ECO:0000256" key="6">
    <source>
        <dbReference type="ARBA" id="ARBA00022964"/>
    </source>
</evidence>
<feature type="compositionally biased region" description="Polar residues" evidence="13">
    <location>
        <begin position="161"/>
        <end position="172"/>
    </location>
</feature>
<keyword evidence="10 12" id="KW-0804">Transcription</keyword>
<feature type="region of interest" description="Disordered" evidence="13">
    <location>
        <begin position="1"/>
        <end position="231"/>
    </location>
</feature>
<accession>A0A433T8D4</accession>
<dbReference type="Gene3D" id="3.90.930.40">
    <property type="match status" value="1"/>
</dbReference>
<dbReference type="InterPro" id="IPR039994">
    <property type="entry name" value="NO66-like"/>
</dbReference>
<evidence type="ECO:0000256" key="11">
    <source>
        <dbReference type="ARBA" id="ARBA00023242"/>
    </source>
</evidence>
<comment type="caution">
    <text evidence="15">The sequence shown here is derived from an EMBL/GenBank/DDBJ whole genome shotgun (WGS) entry which is preliminary data.</text>
</comment>
<evidence type="ECO:0000256" key="7">
    <source>
        <dbReference type="ARBA" id="ARBA00023002"/>
    </source>
</evidence>